<evidence type="ECO:0000313" key="11">
    <source>
        <dbReference type="Proteomes" id="UP001327560"/>
    </source>
</evidence>
<dbReference type="GO" id="GO:0000981">
    <property type="term" value="F:DNA-binding transcription factor activity, RNA polymerase II-specific"/>
    <property type="evidence" value="ECO:0007669"/>
    <property type="project" value="TreeGrafter"/>
</dbReference>
<keyword evidence="6" id="KW-0539">Nucleus</keyword>
<dbReference type="Proteomes" id="UP001327560">
    <property type="component" value="Chromosome 8"/>
</dbReference>
<evidence type="ECO:0000256" key="3">
    <source>
        <dbReference type="ARBA" id="ARBA00023015"/>
    </source>
</evidence>
<dbReference type="Pfam" id="PF13921">
    <property type="entry name" value="Myb_DNA-bind_6"/>
    <property type="match status" value="1"/>
</dbReference>
<feature type="region of interest" description="Disordered" evidence="7">
    <location>
        <begin position="199"/>
        <end position="219"/>
    </location>
</feature>
<organism evidence="10 11">
    <name type="scientific">Canna indica</name>
    <name type="common">Indian-shot</name>
    <dbReference type="NCBI Taxonomy" id="4628"/>
    <lineage>
        <taxon>Eukaryota</taxon>
        <taxon>Viridiplantae</taxon>
        <taxon>Streptophyta</taxon>
        <taxon>Embryophyta</taxon>
        <taxon>Tracheophyta</taxon>
        <taxon>Spermatophyta</taxon>
        <taxon>Magnoliopsida</taxon>
        <taxon>Liliopsida</taxon>
        <taxon>Zingiberales</taxon>
        <taxon>Cannaceae</taxon>
        <taxon>Canna</taxon>
    </lineage>
</organism>
<evidence type="ECO:0000256" key="1">
    <source>
        <dbReference type="ARBA" id="ARBA00004123"/>
    </source>
</evidence>
<gene>
    <name evidence="10" type="ORF">Cni_G26828</name>
</gene>
<dbReference type="SUPFAM" id="SSF46689">
    <property type="entry name" value="Homeodomain-like"/>
    <property type="match status" value="1"/>
</dbReference>
<proteinExistence type="predicted"/>
<comment type="subcellular location">
    <subcellularLocation>
        <location evidence="1">Nucleus</location>
    </subcellularLocation>
</comment>
<feature type="domain" description="HTH myb-type" evidence="9">
    <location>
        <begin position="116"/>
        <end position="170"/>
    </location>
</feature>
<dbReference type="InterPro" id="IPR050560">
    <property type="entry name" value="MYB_TF"/>
</dbReference>
<feature type="compositionally biased region" description="Acidic residues" evidence="7">
    <location>
        <begin position="37"/>
        <end position="50"/>
    </location>
</feature>
<keyword evidence="2" id="KW-0677">Repeat</keyword>
<evidence type="ECO:0000259" key="9">
    <source>
        <dbReference type="PROSITE" id="PS51294"/>
    </source>
</evidence>
<dbReference type="InterPro" id="IPR017930">
    <property type="entry name" value="Myb_dom"/>
</dbReference>
<dbReference type="SMART" id="SM00717">
    <property type="entry name" value="SANT"/>
    <property type="match status" value="2"/>
</dbReference>
<evidence type="ECO:0000313" key="10">
    <source>
        <dbReference type="EMBL" id="WOL18035.1"/>
    </source>
</evidence>
<dbReference type="PANTHER" id="PTHR45614:SF259">
    <property type="entry name" value="MYB DOMAIN PROTEIN 89-RELATED"/>
    <property type="match status" value="1"/>
</dbReference>
<evidence type="ECO:0000256" key="4">
    <source>
        <dbReference type="ARBA" id="ARBA00023125"/>
    </source>
</evidence>
<reference evidence="10 11" key="1">
    <citation type="submission" date="2023-10" db="EMBL/GenBank/DDBJ databases">
        <title>Chromosome-scale genome assembly provides insights into flower coloration mechanisms of Canna indica.</title>
        <authorList>
            <person name="Li C."/>
        </authorList>
    </citation>
    <scope>NUCLEOTIDE SEQUENCE [LARGE SCALE GENOMIC DNA]</scope>
    <source>
        <tissue evidence="10">Flower</tissue>
    </source>
</reference>
<evidence type="ECO:0000256" key="7">
    <source>
        <dbReference type="SAM" id="MobiDB-lite"/>
    </source>
</evidence>
<keyword evidence="5" id="KW-0804">Transcription</keyword>
<keyword evidence="3" id="KW-0805">Transcription regulation</keyword>
<dbReference type="InterPro" id="IPR009057">
    <property type="entry name" value="Homeodomain-like_sf"/>
</dbReference>
<dbReference type="PROSITE" id="PS51294">
    <property type="entry name" value="HTH_MYB"/>
    <property type="match status" value="2"/>
</dbReference>
<dbReference type="CDD" id="cd00167">
    <property type="entry name" value="SANT"/>
    <property type="match status" value="2"/>
</dbReference>
<accession>A0AAQ3L0H6</accession>
<feature type="domain" description="Myb-like" evidence="8">
    <location>
        <begin position="69"/>
        <end position="115"/>
    </location>
</feature>
<evidence type="ECO:0000256" key="5">
    <source>
        <dbReference type="ARBA" id="ARBA00023163"/>
    </source>
</evidence>
<dbReference type="FunFam" id="1.10.10.60:FF:000060">
    <property type="entry name" value="MYB transcription factor"/>
    <property type="match status" value="1"/>
</dbReference>
<evidence type="ECO:0000259" key="8">
    <source>
        <dbReference type="PROSITE" id="PS50090"/>
    </source>
</evidence>
<dbReference type="PANTHER" id="PTHR45614">
    <property type="entry name" value="MYB PROTEIN-RELATED"/>
    <property type="match status" value="1"/>
</dbReference>
<name>A0AAQ3L0H6_9LILI</name>
<sequence>MDNQAQKSAAESGLLSPPPPPPPLFNGDCSSNVSPSECDEKEALREEEEGEKSYGRRVSESGQPKLCVRGHWRPSEDAKLKELVARFGPQNWNMIAEKLEGRSGKSCRLRWFNQLDPRINRKAFSAEEEERLLAVQKVYGNKWALIARLFPGRTDNAVKNQWHVMVARKQREQCSDNRRRKAAAAEEPAVAPSPLTQVKEMSNGNNAWSGGESTITSNRDESASTCTGLPLYPASSSSWIMPCYLKNFGVALYQQPLHFSLGGINEKCGECGSGGLNGNARMVECAMAAEQFGYSDASSEASATESAALLQDETDGGDRNKITVPFIDFLGIGAT</sequence>
<keyword evidence="4" id="KW-0238">DNA-binding</keyword>
<protein>
    <submittedName>
        <fullName evidence="10">Uncharacterized protein</fullName>
    </submittedName>
</protein>
<feature type="region of interest" description="Disordered" evidence="7">
    <location>
        <begin position="1"/>
        <end position="60"/>
    </location>
</feature>
<dbReference type="PROSITE" id="PS50090">
    <property type="entry name" value="MYB_LIKE"/>
    <property type="match status" value="2"/>
</dbReference>
<feature type="domain" description="Myb-like" evidence="8">
    <location>
        <begin position="116"/>
        <end position="166"/>
    </location>
</feature>
<dbReference type="InterPro" id="IPR001005">
    <property type="entry name" value="SANT/Myb"/>
</dbReference>
<dbReference type="GO" id="GO:0005634">
    <property type="term" value="C:nucleus"/>
    <property type="evidence" value="ECO:0007669"/>
    <property type="project" value="UniProtKB-SubCell"/>
</dbReference>
<dbReference type="EMBL" id="CP136897">
    <property type="protein sequence ID" value="WOL18035.1"/>
    <property type="molecule type" value="Genomic_DNA"/>
</dbReference>
<dbReference type="GO" id="GO:0000978">
    <property type="term" value="F:RNA polymerase II cis-regulatory region sequence-specific DNA binding"/>
    <property type="evidence" value="ECO:0007669"/>
    <property type="project" value="TreeGrafter"/>
</dbReference>
<dbReference type="Gene3D" id="1.10.10.60">
    <property type="entry name" value="Homeodomain-like"/>
    <property type="match status" value="2"/>
</dbReference>
<feature type="domain" description="HTH myb-type" evidence="9">
    <location>
        <begin position="67"/>
        <end position="115"/>
    </location>
</feature>
<evidence type="ECO:0000256" key="2">
    <source>
        <dbReference type="ARBA" id="ARBA00022737"/>
    </source>
</evidence>
<evidence type="ECO:0000256" key="6">
    <source>
        <dbReference type="ARBA" id="ARBA00023242"/>
    </source>
</evidence>
<keyword evidence="11" id="KW-1185">Reference proteome</keyword>
<dbReference type="AlphaFoldDB" id="A0AAQ3L0H6"/>